<dbReference type="PANTHER" id="PTHR43344:SF20">
    <property type="entry name" value="URACIL PHOSPHORIBOSYLTRANSFERASE"/>
    <property type="match status" value="1"/>
</dbReference>
<sequence length="903" mass="100636">MAPKNTWRDRERARAEAAEEERMVEASKRKERSEEARQADTMQRDMVFPIPGLLRALKKYETEQEDNKLTEAEDNTREPVPSAGVSHDDSEIQRLPDGEGEPRNEDTMRTAIREEKERSGMNAIASAHGDREAYGPMPVSNGELYRHLILGTLKTPQSLSTVMVGDLSASQLRDENSAPKHFASSSEAELAMNTSAFTKSKAAAPIHSMSSPEVEVEVTTSDVPFTKRDIKPSILGIYGISGCGKSHLIKKLKDLLGEEDYAFHDGSGMIDAVVAGGLETFKTLPGEEQDRYRIQAIRRICDECAESGRVGVVAGHYMFWKSQYGLDDDDESGGEQVVWTLGDAECFTDIMYLTVQSQIVVEQCENDKTRKRFSLTRFELDLWTAAERRELEKECGECGIGFALIGRDDLQVVADMLKEMRKRPELLNLARTKKALDSIMAERDARLETMIVLDADRTLCAVDTGNLFWETFAANEKLRNPSQEPFKDPLKTIFSGPFGYSFNAFTQADLLYGTVCSVDEFERICMIVAKKVIIHPEFKKLLRRVEEDSRIGAIIVTCGIRRVWEFVIELNGFSESVQVIGAGGHGSDYVVTAEVKAALVQKLQEEYGTHVWAFGDSPLDLPMLKQADEAIVVVVGEKAKRSRTMDKELKSAIEDEGLVARQLLLPGHATPRLDSARLPIFDIRQPHEMDSIFIRRVPLQIRHASPNSAELLQTPMRDGRISGVAPQEVHKKVGWFLATELVTEVLPLDEYDIEHVQGGIAIGHRLKNEDKTLIIALMRGGEPMAKGVHEAFPLATFLHAHDPHDVAYYHLDGMENVLLVDSVINNGTTVVQFVKRIKELNAKTKIVVVAGVVQKASVAENGPLARVGRDGLTVIVLRLSENKYTGKRGTDTGNRLFNTCRLD</sequence>
<dbReference type="GO" id="GO:0005737">
    <property type="term" value="C:cytoplasm"/>
    <property type="evidence" value="ECO:0007669"/>
    <property type="project" value="TreeGrafter"/>
</dbReference>
<feature type="compositionally biased region" description="Basic and acidic residues" evidence="1">
    <location>
        <begin position="58"/>
        <end position="77"/>
    </location>
</feature>
<protein>
    <submittedName>
        <fullName evidence="3">Related to 2-3-cyclic-nucleotide 3-phosphodiesterase</fullName>
    </submittedName>
</protein>
<dbReference type="InParanoid" id="A0A1E1LRB6"/>
<accession>A0A1E1LRB6</accession>
<dbReference type="PANTHER" id="PTHR43344">
    <property type="entry name" value="PHOSPHOSERINE PHOSPHATASE"/>
    <property type="match status" value="1"/>
</dbReference>
<dbReference type="Pfam" id="PF14681">
    <property type="entry name" value="UPRTase"/>
    <property type="match status" value="1"/>
</dbReference>
<gene>
    <name evidence="3" type="ORF">RCO7_09082</name>
</gene>
<dbReference type="CDD" id="cd06223">
    <property type="entry name" value="PRTases_typeI"/>
    <property type="match status" value="1"/>
</dbReference>
<dbReference type="Proteomes" id="UP000178129">
    <property type="component" value="Unassembled WGS sequence"/>
</dbReference>
<comment type="caution">
    <text evidence="3">The sequence shown here is derived from an EMBL/GenBank/DDBJ whole genome shotgun (WGS) entry which is preliminary data.</text>
</comment>
<dbReference type="InterPro" id="IPR023214">
    <property type="entry name" value="HAD_sf"/>
</dbReference>
<dbReference type="InterPro" id="IPR000836">
    <property type="entry name" value="PRTase_dom"/>
</dbReference>
<dbReference type="EMBL" id="FJUW01000071">
    <property type="protein sequence ID" value="CZT12389.1"/>
    <property type="molecule type" value="Genomic_DNA"/>
</dbReference>
<dbReference type="SUPFAM" id="SSF56784">
    <property type="entry name" value="HAD-like"/>
    <property type="match status" value="1"/>
</dbReference>
<keyword evidence="4" id="KW-1185">Reference proteome</keyword>
<dbReference type="Gene3D" id="3.40.50.2020">
    <property type="match status" value="1"/>
</dbReference>
<dbReference type="Pfam" id="PF13207">
    <property type="entry name" value="AAA_17"/>
    <property type="match status" value="1"/>
</dbReference>
<dbReference type="Gene3D" id="3.40.50.300">
    <property type="entry name" value="P-loop containing nucleotide triphosphate hydrolases"/>
    <property type="match status" value="1"/>
</dbReference>
<evidence type="ECO:0000256" key="1">
    <source>
        <dbReference type="SAM" id="MobiDB-lite"/>
    </source>
</evidence>
<evidence type="ECO:0000259" key="2">
    <source>
        <dbReference type="Pfam" id="PF14681"/>
    </source>
</evidence>
<dbReference type="GO" id="GO:0036424">
    <property type="term" value="F:L-phosphoserine phosphatase activity"/>
    <property type="evidence" value="ECO:0007669"/>
    <property type="project" value="TreeGrafter"/>
</dbReference>
<dbReference type="GO" id="GO:0006564">
    <property type="term" value="P:L-serine biosynthetic process"/>
    <property type="evidence" value="ECO:0007669"/>
    <property type="project" value="TreeGrafter"/>
</dbReference>
<feature type="compositionally biased region" description="Basic and acidic residues" evidence="1">
    <location>
        <begin position="86"/>
        <end position="106"/>
    </location>
</feature>
<dbReference type="InterPro" id="IPR029057">
    <property type="entry name" value="PRTase-like"/>
</dbReference>
<evidence type="ECO:0000313" key="4">
    <source>
        <dbReference type="Proteomes" id="UP000178129"/>
    </source>
</evidence>
<evidence type="ECO:0000313" key="3">
    <source>
        <dbReference type="EMBL" id="CZT12389.1"/>
    </source>
</evidence>
<dbReference type="Pfam" id="PF12710">
    <property type="entry name" value="HAD"/>
    <property type="match status" value="1"/>
</dbReference>
<feature type="region of interest" description="Disordered" evidence="1">
    <location>
        <begin position="1"/>
        <end position="106"/>
    </location>
</feature>
<dbReference type="STRING" id="914237.A0A1E1LRB6"/>
<organism evidence="3 4">
    <name type="scientific">Rhynchosporium graminicola</name>
    <dbReference type="NCBI Taxonomy" id="2792576"/>
    <lineage>
        <taxon>Eukaryota</taxon>
        <taxon>Fungi</taxon>
        <taxon>Dikarya</taxon>
        <taxon>Ascomycota</taxon>
        <taxon>Pezizomycotina</taxon>
        <taxon>Leotiomycetes</taxon>
        <taxon>Helotiales</taxon>
        <taxon>Ploettnerulaceae</taxon>
        <taxon>Rhynchosporium</taxon>
    </lineage>
</organism>
<name>A0A1E1LRB6_9HELO</name>
<dbReference type="GO" id="GO:0000287">
    <property type="term" value="F:magnesium ion binding"/>
    <property type="evidence" value="ECO:0007669"/>
    <property type="project" value="TreeGrafter"/>
</dbReference>
<dbReference type="SUPFAM" id="SSF53271">
    <property type="entry name" value="PRTase-like"/>
    <property type="match status" value="1"/>
</dbReference>
<dbReference type="AlphaFoldDB" id="A0A1E1LRB6"/>
<dbReference type="InterPro" id="IPR027417">
    <property type="entry name" value="P-loop_NTPase"/>
</dbReference>
<feature type="compositionally biased region" description="Basic and acidic residues" evidence="1">
    <location>
        <begin position="1"/>
        <end position="38"/>
    </location>
</feature>
<dbReference type="InterPro" id="IPR050582">
    <property type="entry name" value="HAD-like_SerB"/>
</dbReference>
<reference evidence="4" key="1">
    <citation type="submission" date="2016-03" db="EMBL/GenBank/DDBJ databases">
        <authorList>
            <person name="Ploux O."/>
        </authorList>
    </citation>
    <scope>NUCLEOTIDE SEQUENCE [LARGE SCALE GENOMIC DNA]</scope>
    <source>
        <strain evidence="4">UK7</strain>
    </source>
</reference>
<proteinExistence type="predicted"/>
<feature type="domain" description="Phosphoribosyltransferase" evidence="2">
    <location>
        <begin position="709"/>
        <end position="899"/>
    </location>
</feature>
<dbReference type="InterPro" id="IPR036412">
    <property type="entry name" value="HAD-like_sf"/>
</dbReference>
<dbReference type="Gene3D" id="3.40.50.1000">
    <property type="entry name" value="HAD superfamily/HAD-like"/>
    <property type="match status" value="1"/>
</dbReference>
<dbReference type="SUPFAM" id="SSF52540">
    <property type="entry name" value="P-loop containing nucleoside triphosphate hydrolases"/>
    <property type="match status" value="1"/>
</dbReference>